<accession>A0A833R5A8</accession>
<keyword evidence="3" id="KW-1185">Reference proteome</keyword>
<proteinExistence type="predicted"/>
<reference evidence="2" key="1">
    <citation type="submission" date="2020-01" db="EMBL/GenBank/DDBJ databases">
        <title>Genome sequence of Kobresia littledalei, the first chromosome-level genome in the family Cyperaceae.</title>
        <authorList>
            <person name="Qu G."/>
        </authorList>
    </citation>
    <scope>NUCLEOTIDE SEQUENCE</scope>
    <source>
        <strain evidence="2">C.B.Clarke</strain>
        <tissue evidence="2">Leaf</tissue>
    </source>
</reference>
<dbReference type="AlphaFoldDB" id="A0A833R5A8"/>
<organism evidence="2 3">
    <name type="scientific">Carex littledalei</name>
    <dbReference type="NCBI Taxonomy" id="544730"/>
    <lineage>
        <taxon>Eukaryota</taxon>
        <taxon>Viridiplantae</taxon>
        <taxon>Streptophyta</taxon>
        <taxon>Embryophyta</taxon>
        <taxon>Tracheophyta</taxon>
        <taxon>Spermatophyta</taxon>
        <taxon>Magnoliopsida</taxon>
        <taxon>Liliopsida</taxon>
        <taxon>Poales</taxon>
        <taxon>Cyperaceae</taxon>
        <taxon>Cyperoideae</taxon>
        <taxon>Cariceae</taxon>
        <taxon>Carex</taxon>
        <taxon>Carex subgen. Euthyceras</taxon>
    </lineage>
</organism>
<dbReference type="SUPFAM" id="SSF56112">
    <property type="entry name" value="Protein kinase-like (PK-like)"/>
    <property type="match status" value="1"/>
</dbReference>
<evidence type="ECO:0000313" key="2">
    <source>
        <dbReference type="EMBL" id="KAF3333421.1"/>
    </source>
</evidence>
<dbReference type="PROSITE" id="PS00107">
    <property type="entry name" value="PROTEIN_KINASE_ATP"/>
    <property type="match status" value="1"/>
</dbReference>
<dbReference type="InterPro" id="IPR017441">
    <property type="entry name" value="Protein_kinase_ATP_BS"/>
</dbReference>
<keyword evidence="2" id="KW-0808">Transferase</keyword>
<dbReference type="InterPro" id="IPR011009">
    <property type="entry name" value="Kinase-like_dom_sf"/>
</dbReference>
<feature type="binding site" evidence="1">
    <location>
        <position position="194"/>
    </location>
    <ligand>
        <name>ATP</name>
        <dbReference type="ChEBI" id="CHEBI:30616"/>
    </ligand>
</feature>
<dbReference type="EMBL" id="SWLB01000010">
    <property type="protein sequence ID" value="KAF3333421.1"/>
    <property type="molecule type" value="Genomic_DNA"/>
</dbReference>
<dbReference type="OrthoDB" id="1938319at2759"/>
<gene>
    <name evidence="2" type="ORF">FCM35_KLT01112</name>
</gene>
<protein>
    <submittedName>
        <fullName evidence="2">Putative LRR receptor-like serine/threonine-protein kinase</fullName>
    </submittedName>
</protein>
<evidence type="ECO:0000256" key="1">
    <source>
        <dbReference type="PROSITE-ProRule" id="PRU10141"/>
    </source>
</evidence>
<keyword evidence="1" id="KW-0067">ATP-binding</keyword>
<comment type="caution">
    <text evidence="2">The sequence shown here is derived from an EMBL/GenBank/DDBJ whole genome shotgun (WGS) entry which is preliminary data.</text>
</comment>
<name>A0A833R5A8_9POAL</name>
<dbReference type="Gene3D" id="3.30.200.20">
    <property type="entry name" value="Phosphorylase Kinase, domain 1"/>
    <property type="match status" value="1"/>
</dbReference>
<evidence type="ECO:0000313" key="3">
    <source>
        <dbReference type="Proteomes" id="UP000623129"/>
    </source>
</evidence>
<keyword evidence="1" id="KW-0547">Nucleotide-binding</keyword>
<sequence>MQLKEKWESQYGQIIFLYEGIAGKGPIILLWSVVLKDLENIISIDKNRLSQRGNNDGTPSEGNCNSINTVLCGELKLQNGTSLPYNSSINIAVAVAMDGSLITPILQDAGKGFYWNNVCINSLHDIKNSCNNLEISSKITGTGTGLADNWEFAPYQLARSTGTNFQCGRELIGQGDFGSVYLGRLSDGKLVAVKVCSDEAQLGADSFVNDVS</sequence>
<keyword evidence="2" id="KW-0418">Kinase</keyword>
<keyword evidence="2" id="KW-0675">Receptor</keyword>
<dbReference type="GO" id="GO:0016301">
    <property type="term" value="F:kinase activity"/>
    <property type="evidence" value="ECO:0007669"/>
    <property type="project" value="UniProtKB-KW"/>
</dbReference>
<dbReference type="GO" id="GO:0005524">
    <property type="term" value="F:ATP binding"/>
    <property type="evidence" value="ECO:0007669"/>
    <property type="project" value="UniProtKB-UniRule"/>
</dbReference>
<dbReference type="Proteomes" id="UP000623129">
    <property type="component" value="Unassembled WGS sequence"/>
</dbReference>